<dbReference type="NCBIfam" id="TIGR03696">
    <property type="entry name" value="Rhs_assc_core"/>
    <property type="match status" value="1"/>
</dbReference>
<dbReference type="Proteomes" id="UP001596380">
    <property type="component" value="Unassembled WGS sequence"/>
</dbReference>
<keyword evidence="6" id="KW-1185">Reference proteome</keyword>
<evidence type="ECO:0000259" key="3">
    <source>
        <dbReference type="Pfam" id="PF20148"/>
    </source>
</evidence>
<sequence length="1274" mass="139944">MGRRRFGGGRHGGPSGKNPRGGRSGRGGRGGRGPAGGAFGKAAGQLFRAPKGSGHGGGAGRGGASPGKGGPNRSGSGSPQRRQGNARTNAKPNNTKSTTNDPIDVVTGEVLLNQTDVTLGGLLPFPLERTHISTYRAGRLFGASWASTLDQALELDADGVHYLSADATVHTYPQATLPNVVFRPVEGPQWPLTLTSDGGYALTDPDLGRTLLFPAPGTEYGWSRLPLIGVTDRNGNRIDLLYKDRVLKEVRHSGGYRVAVDTIPFGAGPGGPDGPAEATEHRVTALRLLTDGRIDRSTAADSSGLTLVRYAYDADGRLSDVVNSSGRPLRYGYDNEGRLTGWHDRNGFWYRYEYDQEGRAIRGRGSGGFLDATLVHVPERRTTKVSDSLGNTITYRYNELFQVVEETDSLGGTTRTEWDRYDRPLRITDPLGNTFGYAYDEHGNLLAVTRPDGRTTTARYNEMNLPVEIVQPDGTAWLQEYDDRGNVVRLTDPAGATTEYAYDHRGGLAAVTDAAGNVTRLENDADGNPLSVTDPLGGTTRCAYDPMGRPLSVTDPVGGVISFGWTAEGRPAWRSLPDGSGERWTYDPEGNVVEHVDALGRSERTEYGAFDVPLAHVRPDGTRLTFTHDTELRLVAVTNAQGLSWRYEYDARGELTAETDFNGRTLRYAYDRAGRLVSRTNGAGQAVTFTRDPLGNLVEKRSGDQVTTFTHDPLGRLLRAVGPHSDLRFERDRAGRVTAEIHNGETVSVARDALGRRTGRRTPSGVESRWSYDALGLPRRMDLGGHSLTFARDRAGREVERRIGTGAILAQQWDAGHRLTAQTLWGVPATPQGQARLLQHRTYSYRADGHVLAIGDRLAGDRSLSLDSVGRVTAVDARDWTERYAYDATGNLTGAEWPAGHAPPWGDDALGDREYSGTLVRRAGRVRFEHDGQGRVVLRQHTTLSGKRIAWRYRWDADDLLVGVETPNGQRWRYRYDPLGRRVSKEHLTADGQGVHEHFSFAWDGAVLVEQNHVFWSTQRRAFASRATVWEYEPDGFRPVAQSERTRPPGTRPVWADERFYSIVTDLVGTPTELVGVGGDVVWHRRATVWDVGSPSLCPLRFPGQYFDGETGLSYNYQRYYDPTTAGYESADPLGLAPQPNPHAYVSNPLRWADPLGLAPYDFQNSHAAFKHYSKHSKGVIIGNNGNVRAKPGGPDMPEYTNFRDYRNAAGQFMGRDNPQGAIEMIRPRDGAVVRFHPGSGNFGIRTPDGVIRTFFRPDGSTTQQYQYFRDQIA</sequence>
<dbReference type="Pfam" id="PF05593">
    <property type="entry name" value="RHS_repeat"/>
    <property type="match status" value="6"/>
</dbReference>
<name>A0ABW2CFS8_9ACTN</name>
<dbReference type="InterPro" id="IPR045351">
    <property type="entry name" value="DUF6531"/>
</dbReference>
<dbReference type="InterPro" id="IPR022385">
    <property type="entry name" value="Rhs_assc_core"/>
</dbReference>
<dbReference type="RefSeq" id="WP_378063175.1">
    <property type="nucleotide sequence ID" value="NZ_JBHSXS010000004.1"/>
</dbReference>
<dbReference type="InterPro" id="IPR006530">
    <property type="entry name" value="YD"/>
</dbReference>
<feature type="domain" description="Teneurin-like YD-shell" evidence="4">
    <location>
        <begin position="392"/>
        <end position="514"/>
    </location>
</feature>
<dbReference type="NCBIfam" id="TIGR01643">
    <property type="entry name" value="YD_repeat_2x"/>
    <property type="match status" value="12"/>
</dbReference>
<evidence type="ECO:0000313" key="5">
    <source>
        <dbReference type="EMBL" id="MFC6880060.1"/>
    </source>
</evidence>
<feature type="compositionally biased region" description="Gly residues" evidence="2">
    <location>
        <begin position="22"/>
        <end position="39"/>
    </location>
</feature>
<reference evidence="6" key="1">
    <citation type="journal article" date="2019" name="Int. J. Syst. Evol. Microbiol.">
        <title>The Global Catalogue of Microorganisms (GCM) 10K type strain sequencing project: providing services to taxonomists for standard genome sequencing and annotation.</title>
        <authorList>
            <consortium name="The Broad Institute Genomics Platform"/>
            <consortium name="The Broad Institute Genome Sequencing Center for Infectious Disease"/>
            <person name="Wu L."/>
            <person name="Ma J."/>
        </authorList>
    </citation>
    <scope>NUCLEOTIDE SEQUENCE [LARGE SCALE GENOMIC DNA]</scope>
    <source>
        <strain evidence="6">JCM 3369</strain>
    </source>
</reference>
<dbReference type="PANTHER" id="PTHR32305:SF15">
    <property type="entry name" value="PROTEIN RHSA-RELATED"/>
    <property type="match status" value="1"/>
</dbReference>
<protein>
    <submittedName>
        <fullName evidence="5">DUF6531 domain-containing protein</fullName>
    </submittedName>
</protein>
<dbReference type="InterPro" id="IPR031325">
    <property type="entry name" value="RHS_repeat"/>
</dbReference>
<dbReference type="PANTHER" id="PTHR32305">
    <property type="match status" value="1"/>
</dbReference>
<keyword evidence="1" id="KW-0677">Repeat</keyword>
<comment type="caution">
    <text evidence="5">The sequence shown here is derived from an EMBL/GenBank/DDBJ whole genome shotgun (WGS) entry which is preliminary data.</text>
</comment>
<dbReference type="Gene3D" id="2.180.10.10">
    <property type="entry name" value="RHS repeat-associated core"/>
    <property type="match status" value="4"/>
</dbReference>
<feature type="compositionally biased region" description="Polar residues" evidence="2">
    <location>
        <begin position="73"/>
        <end position="101"/>
    </location>
</feature>
<organism evidence="5 6">
    <name type="scientific">Actinomadura yumaensis</name>
    <dbReference type="NCBI Taxonomy" id="111807"/>
    <lineage>
        <taxon>Bacteria</taxon>
        <taxon>Bacillati</taxon>
        <taxon>Actinomycetota</taxon>
        <taxon>Actinomycetes</taxon>
        <taxon>Streptosporangiales</taxon>
        <taxon>Thermomonosporaceae</taxon>
        <taxon>Actinomadura</taxon>
    </lineage>
</organism>
<feature type="compositionally biased region" description="Low complexity" evidence="2">
    <location>
        <begin position="40"/>
        <end position="52"/>
    </location>
</feature>
<dbReference type="InterPro" id="IPR056823">
    <property type="entry name" value="TEN-like_YD-shell"/>
</dbReference>
<evidence type="ECO:0000313" key="6">
    <source>
        <dbReference type="Proteomes" id="UP001596380"/>
    </source>
</evidence>
<dbReference type="Pfam" id="PF20148">
    <property type="entry name" value="DUF6531"/>
    <property type="match status" value="1"/>
</dbReference>
<proteinExistence type="predicted"/>
<evidence type="ECO:0000256" key="2">
    <source>
        <dbReference type="SAM" id="MobiDB-lite"/>
    </source>
</evidence>
<evidence type="ECO:0000256" key="1">
    <source>
        <dbReference type="ARBA" id="ARBA00022737"/>
    </source>
</evidence>
<feature type="region of interest" description="Disordered" evidence="2">
    <location>
        <begin position="1"/>
        <end position="102"/>
    </location>
</feature>
<evidence type="ECO:0000259" key="4">
    <source>
        <dbReference type="Pfam" id="PF25023"/>
    </source>
</evidence>
<dbReference type="InterPro" id="IPR050708">
    <property type="entry name" value="T6SS_VgrG/RHS"/>
</dbReference>
<dbReference type="Pfam" id="PF25023">
    <property type="entry name" value="TEN_YD-shell"/>
    <property type="match status" value="1"/>
</dbReference>
<dbReference type="SUPFAM" id="SSF69322">
    <property type="entry name" value="Tricorn protease domain 2"/>
    <property type="match status" value="1"/>
</dbReference>
<gene>
    <name evidence="5" type="ORF">ACFQKB_09820</name>
</gene>
<feature type="compositionally biased region" description="Gly residues" evidence="2">
    <location>
        <begin position="53"/>
        <end position="72"/>
    </location>
</feature>
<dbReference type="EMBL" id="JBHSXS010000004">
    <property type="protein sequence ID" value="MFC6880060.1"/>
    <property type="molecule type" value="Genomic_DNA"/>
</dbReference>
<accession>A0ABW2CFS8</accession>
<feature type="domain" description="DUF6531" evidence="3">
    <location>
        <begin position="101"/>
        <end position="172"/>
    </location>
</feature>